<name>A0A9X3NQ75_9ACTN</name>
<sequence length="197" mass="21730">MPASSAEPVAWSRVDVASGLGLGTLLPQPHGFRLEASETVADTEERYASRFTVQADLAWVSRSARVEVLSGAGPAAVELRREAAGWSVNGRRRAELDGCLDVDVAATPLTNTLPIRRLGLRPGEYRDISTVWIDVPSLGIRRLSQRYTRLYAAEGQERYEYSDPVHGSFVLTVDRDGLVIDYEGLARRVRFDRSLDG</sequence>
<dbReference type="EMBL" id="JAJAQC010000014">
    <property type="protein sequence ID" value="MDA0564710.1"/>
    <property type="molecule type" value="Genomic_DNA"/>
</dbReference>
<keyword evidence="2" id="KW-1185">Reference proteome</keyword>
<evidence type="ECO:0000313" key="2">
    <source>
        <dbReference type="Proteomes" id="UP001140076"/>
    </source>
</evidence>
<evidence type="ECO:0000313" key="1">
    <source>
        <dbReference type="EMBL" id="MDA0564710.1"/>
    </source>
</evidence>
<comment type="caution">
    <text evidence="1">The sequence shown here is derived from an EMBL/GenBank/DDBJ whole genome shotgun (WGS) entry which is preliminary data.</text>
</comment>
<dbReference type="Proteomes" id="UP001140076">
    <property type="component" value="Unassembled WGS sequence"/>
</dbReference>
<proteinExistence type="predicted"/>
<dbReference type="Pfam" id="PF06475">
    <property type="entry name" value="Glycolipid_bind"/>
    <property type="match status" value="1"/>
</dbReference>
<reference evidence="1" key="1">
    <citation type="submission" date="2021-10" db="EMBL/GenBank/DDBJ databases">
        <title>Streptomonospora sp. nov., isolated from mangrove soil.</title>
        <authorList>
            <person name="Chen X."/>
            <person name="Ge X."/>
            <person name="Liu W."/>
        </authorList>
    </citation>
    <scope>NUCLEOTIDE SEQUENCE</scope>
    <source>
        <strain evidence="1">S1-112</strain>
    </source>
</reference>
<organism evidence="1 2">
    <name type="scientific">Streptomonospora mangrovi</name>
    <dbReference type="NCBI Taxonomy" id="2883123"/>
    <lineage>
        <taxon>Bacteria</taxon>
        <taxon>Bacillati</taxon>
        <taxon>Actinomycetota</taxon>
        <taxon>Actinomycetes</taxon>
        <taxon>Streptosporangiales</taxon>
        <taxon>Nocardiopsidaceae</taxon>
        <taxon>Streptomonospora</taxon>
    </lineage>
</organism>
<dbReference type="InterPro" id="IPR009467">
    <property type="entry name" value="Glycolipid-bd_prot_put"/>
</dbReference>
<gene>
    <name evidence="1" type="ORF">LG943_10275</name>
</gene>
<dbReference type="AlphaFoldDB" id="A0A9X3NQ75"/>
<dbReference type="RefSeq" id="WP_270071990.1">
    <property type="nucleotide sequence ID" value="NZ_JAJAQC010000014.1"/>
</dbReference>
<protein>
    <submittedName>
        <fullName evidence="1">Glycolipid-binding domain-containing protein</fullName>
    </submittedName>
</protein>
<dbReference type="SUPFAM" id="SSF159275">
    <property type="entry name" value="PA1994-like"/>
    <property type="match status" value="1"/>
</dbReference>
<accession>A0A9X3NQ75</accession>